<sequence length="61" mass="6999">MVHFGEKKRTIDAMLYLWGLTCGIIVYYRMGFCKSLSSQNNVFSSIFLHHLDGVSCQIIIL</sequence>
<protein>
    <submittedName>
        <fullName evidence="2">Uncharacterized protein</fullName>
    </submittedName>
</protein>
<keyword evidence="1" id="KW-0812">Transmembrane</keyword>
<reference evidence="3" key="1">
    <citation type="journal article" date="2011" name="Nature">
        <title>Genome sequence and analysis of the tuber crop potato.</title>
        <authorList>
            <consortium name="The Potato Genome Sequencing Consortium"/>
        </authorList>
    </citation>
    <scope>NUCLEOTIDE SEQUENCE [LARGE SCALE GENOMIC DNA]</scope>
    <source>
        <strain evidence="3">cv. DM1-3 516 R44</strain>
    </source>
</reference>
<reference evidence="2" key="2">
    <citation type="submission" date="2015-06" db="UniProtKB">
        <authorList>
            <consortium name="EnsemblPlants"/>
        </authorList>
    </citation>
    <scope>IDENTIFICATION</scope>
    <source>
        <strain evidence="2">DM1-3 516 R44</strain>
    </source>
</reference>
<proteinExistence type="predicted"/>
<evidence type="ECO:0000313" key="2">
    <source>
        <dbReference type="EnsemblPlants" id="PGSC0003DMT400074622"/>
    </source>
</evidence>
<dbReference type="AlphaFoldDB" id="M1CTY7"/>
<accession>M1CTY7</accession>
<name>M1CTY7_SOLTU</name>
<keyword evidence="1" id="KW-1133">Transmembrane helix</keyword>
<organism evidence="2 3">
    <name type="scientific">Solanum tuberosum</name>
    <name type="common">Potato</name>
    <dbReference type="NCBI Taxonomy" id="4113"/>
    <lineage>
        <taxon>Eukaryota</taxon>
        <taxon>Viridiplantae</taxon>
        <taxon>Streptophyta</taxon>
        <taxon>Embryophyta</taxon>
        <taxon>Tracheophyta</taxon>
        <taxon>Spermatophyta</taxon>
        <taxon>Magnoliopsida</taxon>
        <taxon>eudicotyledons</taxon>
        <taxon>Gunneridae</taxon>
        <taxon>Pentapetalae</taxon>
        <taxon>asterids</taxon>
        <taxon>lamiids</taxon>
        <taxon>Solanales</taxon>
        <taxon>Solanaceae</taxon>
        <taxon>Solanoideae</taxon>
        <taxon>Solaneae</taxon>
        <taxon>Solanum</taxon>
    </lineage>
</organism>
<dbReference type="InParanoid" id="M1CTY7"/>
<evidence type="ECO:0000256" key="1">
    <source>
        <dbReference type="SAM" id="Phobius"/>
    </source>
</evidence>
<keyword evidence="3" id="KW-1185">Reference proteome</keyword>
<dbReference type="Gramene" id="PGSC0003DMT400074622">
    <property type="protein sequence ID" value="PGSC0003DMT400074622"/>
    <property type="gene ID" value="PGSC0003DMG400029011"/>
</dbReference>
<dbReference type="Proteomes" id="UP000011115">
    <property type="component" value="Unassembled WGS sequence"/>
</dbReference>
<keyword evidence="1" id="KW-0472">Membrane</keyword>
<dbReference type="PaxDb" id="4113-PGSC0003DMT400074622"/>
<dbReference type="HOGENOM" id="CLU_2927222_0_0_1"/>
<feature type="transmembrane region" description="Helical" evidence="1">
    <location>
        <begin position="12"/>
        <end position="30"/>
    </location>
</feature>
<dbReference type="EnsemblPlants" id="PGSC0003DMT400074622">
    <property type="protein sequence ID" value="PGSC0003DMT400074622"/>
    <property type="gene ID" value="PGSC0003DMG400029011"/>
</dbReference>
<evidence type="ECO:0000313" key="3">
    <source>
        <dbReference type="Proteomes" id="UP000011115"/>
    </source>
</evidence>